<organism evidence="2 3">
    <name type="scientific">Rathayibacter rathayi</name>
    <name type="common">Corynebacterium rathayi</name>
    <dbReference type="NCBI Taxonomy" id="33887"/>
    <lineage>
        <taxon>Bacteria</taxon>
        <taxon>Bacillati</taxon>
        <taxon>Actinomycetota</taxon>
        <taxon>Actinomycetes</taxon>
        <taxon>Micrococcales</taxon>
        <taxon>Microbacteriaceae</taxon>
        <taxon>Rathayibacter</taxon>
    </lineage>
</organism>
<feature type="transmembrane region" description="Helical" evidence="1">
    <location>
        <begin position="151"/>
        <end position="169"/>
    </location>
</feature>
<feature type="transmembrane region" description="Helical" evidence="1">
    <location>
        <begin position="98"/>
        <end position="118"/>
    </location>
</feature>
<dbReference type="InterPro" id="IPR013901">
    <property type="entry name" value="Anthrone_oxy"/>
</dbReference>
<evidence type="ECO:0000313" key="2">
    <source>
        <dbReference type="EMBL" id="PPH74807.1"/>
    </source>
</evidence>
<reference evidence="2 3" key="1">
    <citation type="submission" date="2018-02" db="EMBL/GenBank/DDBJ databases">
        <title>Bacteriophage NCPPB3778 and a type I-E CRISPR drive the evolution of the US Biological Select Agent, Rathayibacter toxicus.</title>
        <authorList>
            <person name="Davis E.W.II."/>
            <person name="Tabima J.F."/>
            <person name="Weisberg A.J."/>
            <person name="Lopes L.D."/>
            <person name="Wiseman M.S."/>
            <person name="Wiseman M.S."/>
            <person name="Pupko T."/>
            <person name="Belcher M.S."/>
            <person name="Sechler A.J."/>
            <person name="Tancos M.A."/>
            <person name="Schroeder B.K."/>
            <person name="Murray T.D."/>
            <person name="Luster D.G."/>
            <person name="Schneider W.L."/>
            <person name="Rogers E."/>
            <person name="Andreote F.D."/>
            <person name="Grunwald N.J."/>
            <person name="Putnam M.L."/>
            <person name="Chang J.H."/>
        </authorList>
    </citation>
    <scope>NUCLEOTIDE SEQUENCE [LARGE SCALE GENOMIC DNA]</scope>
    <source>
        <strain evidence="2 3">AY1D6</strain>
    </source>
</reference>
<proteinExistence type="predicted"/>
<dbReference type="Proteomes" id="UP000239698">
    <property type="component" value="Unassembled WGS sequence"/>
</dbReference>
<dbReference type="EMBL" id="PSVT01000032">
    <property type="protein sequence ID" value="PPH74807.1"/>
    <property type="molecule type" value="Genomic_DNA"/>
</dbReference>
<keyword evidence="1" id="KW-1133">Transmembrane helix</keyword>
<name>A0ABX5A970_RATRA</name>
<feature type="transmembrane region" description="Helical" evidence="1">
    <location>
        <begin position="67"/>
        <end position="86"/>
    </location>
</feature>
<keyword evidence="1" id="KW-0472">Membrane</keyword>
<gene>
    <name evidence="2" type="ORF">C5C40_12565</name>
</gene>
<accession>A0ABX5A970</accession>
<dbReference type="Pfam" id="PF08592">
    <property type="entry name" value="Anthrone_oxy"/>
    <property type="match status" value="1"/>
</dbReference>
<keyword evidence="1" id="KW-0812">Transmembrane</keyword>
<protein>
    <submittedName>
        <fullName evidence="2">DUF1772 domain-containing protein</fullName>
    </submittedName>
</protein>
<evidence type="ECO:0000313" key="3">
    <source>
        <dbReference type="Proteomes" id="UP000239698"/>
    </source>
</evidence>
<comment type="caution">
    <text evidence="2">The sequence shown here is derived from an EMBL/GenBank/DDBJ whole genome shotgun (WGS) entry which is preliminary data.</text>
</comment>
<keyword evidence="3" id="KW-1185">Reference proteome</keyword>
<evidence type="ECO:0000256" key="1">
    <source>
        <dbReference type="SAM" id="Phobius"/>
    </source>
</evidence>
<sequence length="184" mass="19238">MRQIHPTRRTAMSRTIRVLSGAATFASGVTAAVYTIFSTMTMPSLAAMPAAEGLARMQQFNRDAEQGPFMAAFFGAAALSVATIAFGARAPRSTRSRLALVGSCLYLSGFVLTIVYHVPRNYAIAGLDASASSSVGPWTAFLSEWTAGNTVRAVLSTAATAAFAAAFFARGSARAERPASSART</sequence>